<evidence type="ECO:0000313" key="7">
    <source>
        <dbReference type="Proteomes" id="UP000792457"/>
    </source>
</evidence>
<dbReference type="OrthoDB" id="6884957at2759"/>
<dbReference type="InterPro" id="IPR036259">
    <property type="entry name" value="MFS_trans_sf"/>
</dbReference>
<evidence type="ECO:0008006" key="8">
    <source>
        <dbReference type="Google" id="ProtNLM"/>
    </source>
</evidence>
<keyword evidence="4 5" id="KW-0472">Membrane</keyword>
<feature type="transmembrane region" description="Helical" evidence="5">
    <location>
        <begin position="287"/>
        <end position="310"/>
    </location>
</feature>
<feature type="transmembrane region" description="Helical" evidence="5">
    <location>
        <begin position="217"/>
        <end position="238"/>
    </location>
</feature>
<organism evidence="6 7">
    <name type="scientific">Ladona fulva</name>
    <name type="common">Scarce chaser dragonfly</name>
    <name type="synonym">Libellula fulva</name>
    <dbReference type="NCBI Taxonomy" id="123851"/>
    <lineage>
        <taxon>Eukaryota</taxon>
        <taxon>Metazoa</taxon>
        <taxon>Ecdysozoa</taxon>
        <taxon>Arthropoda</taxon>
        <taxon>Hexapoda</taxon>
        <taxon>Insecta</taxon>
        <taxon>Pterygota</taxon>
        <taxon>Palaeoptera</taxon>
        <taxon>Odonata</taxon>
        <taxon>Epiprocta</taxon>
        <taxon>Anisoptera</taxon>
        <taxon>Libelluloidea</taxon>
        <taxon>Libellulidae</taxon>
        <taxon>Ladona</taxon>
    </lineage>
</organism>
<feature type="transmembrane region" description="Helical" evidence="5">
    <location>
        <begin position="161"/>
        <end position="183"/>
    </location>
</feature>
<evidence type="ECO:0000256" key="3">
    <source>
        <dbReference type="ARBA" id="ARBA00022989"/>
    </source>
</evidence>
<feature type="transmembrane region" description="Helical" evidence="5">
    <location>
        <begin position="12"/>
        <end position="35"/>
    </location>
</feature>
<comment type="subcellular location">
    <subcellularLocation>
        <location evidence="1">Membrane</location>
        <topology evidence="1">Multi-pass membrane protein</topology>
    </subcellularLocation>
</comment>
<name>A0A8K0NYG9_LADFU</name>
<dbReference type="Pfam" id="PF00083">
    <property type="entry name" value="Sugar_tr"/>
    <property type="match status" value="1"/>
</dbReference>
<evidence type="ECO:0000313" key="6">
    <source>
        <dbReference type="EMBL" id="KAG8229100.1"/>
    </source>
</evidence>
<reference evidence="6" key="1">
    <citation type="submission" date="2013-04" db="EMBL/GenBank/DDBJ databases">
        <authorList>
            <person name="Qu J."/>
            <person name="Murali S.C."/>
            <person name="Bandaranaike D."/>
            <person name="Bellair M."/>
            <person name="Blankenburg K."/>
            <person name="Chao H."/>
            <person name="Dinh H."/>
            <person name="Doddapaneni H."/>
            <person name="Downs B."/>
            <person name="Dugan-Rocha S."/>
            <person name="Elkadiri S."/>
            <person name="Gnanaolivu R.D."/>
            <person name="Hernandez B."/>
            <person name="Javaid M."/>
            <person name="Jayaseelan J.C."/>
            <person name="Lee S."/>
            <person name="Li M."/>
            <person name="Ming W."/>
            <person name="Munidasa M."/>
            <person name="Muniz J."/>
            <person name="Nguyen L."/>
            <person name="Ongeri F."/>
            <person name="Osuji N."/>
            <person name="Pu L.-L."/>
            <person name="Puazo M."/>
            <person name="Qu C."/>
            <person name="Quiroz J."/>
            <person name="Raj R."/>
            <person name="Weissenberger G."/>
            <person name="Xin Y."/>
            <person name="Zou X."/>
            <person name="Han Y."/>
            <person name="Richards S."/>
            <person name="Worley K."/>
            <person name="Muzny D."/>
            <person name="Gibbs R."/>
        </authorList>
    </citation>
    <scope>NUCLEOTIDE SEQUENCE</scope>
    <source>
        <strain evidence="6">Sampled in the wild</strain>
    </source>
</reference>
<feature type="transmembrane region" description="Helical" evidence="5">
    <location>
        <begin position="41"/>
        <end position="60"/>
    </location>
</feature>
<evidence type="ECO:0000256" key="5">
    <source>
        <dbReference type="SAM" id="Phobius"/>
    </source>
</evidence>
<proteinExistence type="predicted"/>
<dbReference type="PANTHER" id="PTHR24064">
    <property type="entry name" value="SOLUTE CARRIER FAMILY 22 MEMBER"/>
    <property type="match status" value="1"/>
</dbReference>
<dbReference type="GO" id="GO:0022857">
    <property type="term" value="F:transmembrane transporter activity"/>
    <property type="evidence" value="ECO:0007669"/>
    <property type="project" value="InterPro"/>
</dbReference>
<accession>A0A8K0NYG9</accession>
<dbReference type="EMBL" id="KZ308411">
    <property type="protein sequence ID" value="KAG8229100.1"/>
    <property type="molecule type" value="Genomic_DNA"/>
</dbReference>
<keyword evidence="3 5" id="KW-1133">Transmembrane helix</keyword>
<dbReference type="SUPFAM" id="SSF103473">
    <property type="entry name" value="MFS general substrate transporter"/>
    <property type="match status" value="1"/>
</dbReference>
<dbReference type="Proteomes" id="UP000792457">
    <property type="component" value="Unassembled WGS sequence"/>
</dbReference>
<sequence>MEYVKPNKRSLVANLPIAIFLTLGLAILPWVAYLIWNWRTFSYVSCIPMAFICLVGPWIIPESGRWLLSKGKIEKAEKILRQCAKVNKREVDEKTYEEFKIYANDFAEKERKAEKHTLLELFKYPTLRRRVILLILQWMSMTVCYDGHVRNLGNLSTYMSLYVSFSLMGLLECPGDVLTIILLEHPRFGRRLTYFFSLGLSGVFCILVAFVPLDKSWAGWVILGLAAGGRFCVTMAMNTGLQYCVEVLPTQLRGQGVNLVHIAGHLATLASPLIVYLVGIFNSPGNFSVVIPFVVLGLVGIIGGSLSVCLPETLGRTLPNTPQDAEVFRGGPELCAGGTGFCGLTRDEDTESALPSETTNNKHMRGAQNLAFQEDQENGSVVKSNSNTEDIVITKL</sequence>
<keyword evidence="7" id="KW-1185">Reference proteome</keyword>
<keyword evidence="2 5" id="KW-0812">Transmembrane</keyword>
<feature type="transmembrane region" description="Helical" evidence="5">
    <location>
        <begin position="192"/>
        <end position="211"/>
    </location>
</feature>
<evidence type="ECO:0000256" key="4">
    <source>
        <dbReference type="ARBA" id="ARBA00023136"/>
    </source>
</evidence>
<dbReference type="AlphaFoldDB" id="A0A8K0NYG9"/>
<dbReference type="InterPro" id="IPR005828">
    <property type="entry name" value="MFS_sugar_transport-like"/>
</dbReference>
<feature type="transmembrane region" description="Helical" evidence="5">
    <location>
        <begin position="259"/>
        <end position="281"/>
    </location>
</feature>
<evidence type="ECO:0000256" key="1">
    <source>
        <dbReference type="ARBA" id="ARBA00004141"/>
    </source>
</evidence>
<protein>
    <recommendedName>
        <fullName evidence="8">Organic cation transporter 1</fullName>
    </recommendedName>
</protein>
<reference evidence="6" key="2">
    <citation type="submission" date="2017-10" db="EMBL/GenBank/DDBJ databases">
        <title>Ladona fulva Genome sequencing and assembly.</title>
        <authorList>
            <person name="Murali S."/>
            <person name="Richards S."/>
            <person name="Bandaranaike D."/>
            <person name="Bellair M."/>
            <person name="Blankenburg K."/>
            <person name="Chao H."/>
            <person name="Dinh H."/>
            <person name="Doddapaneni H."/>
            <person name="Dugan-Rocha S."/>
            <person name="Elkadiri S."/>
            <person name="Gnanaolivu R."/>
            <person name="Hernandez B."/>
            <person name="Skinner E."/>
            <person name="Javaid M."/>
            <person name="Lee S."/>
            <person name="Li M."/>
            <person name="Ming W."/>
            <person name="Munidasa M."/>
            <person name="Muniz J."/>
            <person name="Nguyen L."/>
            <person name="Hughes D."/>
            <person name="Osuji N."/>
            <person name="Pu L.-L."/>
            <person name="Puazo M."/>
            <person name="Qu C."/>
            <person name="Quiroz J."/>
            <person name="Raj R."/>
            <person name="Weissenberger G."/>
            <person name="Xin Y."/>
            <person name="Zou X."/>
            <person name="Han Y."/>
            <person name="Worley K."/>
            <person name="Muzny D."/>
            <person name="Gibbs R."/>
        </authorList>
    </citation>
    <scope>NUCLEOTIDE SEQUENCE</scope>
    <source>
        <strain evidence="6">Sampled in the wild</strain>
    </source>
</reference>
<dbReference type="GO" id="GO:0016020">
    <property type="term" value="C:membrane"/>
    <property type="evidence" value="ECO:0007669"/>
    <property type="project" value="UniProtKB-SubCell"/>
</dbReference>
<comment type="caution">
    <text evidence="6">The sequence shown here is derived from an EMBL/GenBank/DDBJ whole genome shotgun (WGS) entry which is preliminary data.</text>
</comment>
<evidence type="ECO:0000256" key="2">
    <source>
        <dbReference type="ARBA" id="ARBA00022692"/>
    </source>
</evidence>
<gene>
    <name evidence="6" type="ORF">J437_LFUL009569</name>
</gene>
<dbReference type="Gene3D" id="1.20.1250.20">
    <property type="entry name" value="MFS general substrate transporter like domains"/>
    <property type="match status" value="1"/>
</dbReference>